<evidence type="ECO:0000313" key="2">
    <source>
        <dbReference type="Proteomes" id="UP001303046"/>
    </source>
</evidence>
<proteinExistence type="predicted"/>
<dbReference type="EMBL" id="JAVFWL010000003">
    <property type="protein sequence ID" value="KAK6743169.1"/>
    <property type="molecule type" value="Genomic_DNA"/>
</dbReference>
<gene>
    <name evidence="1" type="primary">Necator_chrIII.g11202</name>
    <name evidence="1" type="ORF">RB195_010437</name>
</gene>
<organism evidence="1 2">
    <name type="scientific">Necator americanus</name>
    <name type="common">Human hookworm</name>
    <dbReference type="NCBI Taxonomy" id="51031"/>
    <lineage>
        <taxon>Eukaryota</taxon>
        <taxon>Metazoa</taxon>
        <taxon>Ecdysozoa</taxon>
        <taxon>Nematoda</taxon>
        <taxon>Chromadorea</taxon>
        <taxon>Rhabditida</taxon>
        <taxon>Rhabditina</taxon>
        <taxon>Rhabditomorpha</taxon>
        <taxon>Strongyloidea</taxon>
        <taxon>Ancylostomatidae</taxon>
        <taxon>Bunostominae</taxon>
        <taxon>Necator</taxon>
    </lineage>
</organism>
<evidence type="ECO:0008006" key="3">
    <source>
        <dbReference type="Google" id="ProtNLM"/>
    </source>
</evidence>
<evidence type="ECO:0000313" key="1">
    <source>
        <dbReference type="EMBL" id="KAK6743169.1"/>
    </source>
</evidence>
<reference evidence="1 2" key="1">
    <citation type="submission" date="2023-08" db="EMBL/GenBank/DDBJ databases">
        <title>A Necator americanus chromosomal reference genome.</title>
        <authorList>
            <person name="Ilik V."/>
            <person name="Petrzelkova K.J."/>
            <person name="Pardy F."/>
            <person name="Fuh T."/>
            <person name="Niatou-Singa F.S."/>
            <person name="Gouil Q."/>
            <person name="Baker L."/>
            <person name="Ritchie M.E."/>
            <person name="Jex A.R."/>
            <person name="Gazzola D."/>
            <person name="Li H."/>
            <person name="Toshio Fujiwara R."/>
            <person name="Zhan B."/>
            <person name="Aroian R.V."/>
            <person name="Pafco B."/>
            <person name="Schwarz E.M."/>
        </authorList>
    </citation>
    <scope>NUCLEOTIDE SEQUENCE [LARGE SCALE GENOMIC DNA]</scope>
    <source>
        <strain evidence="1 2">Aroian</strain>
        <tissue evidence="1">Whole animal</tissue>
    </source>
</reference>
<keyword evidence="2" id="KW-1185">Reference proteome</keyword>
<name>A0ABR1CXZ7_NECAM</name>
<sequence length="156" mass="17492">MAFEIQSQFNPVCLARLRGTLSRGSRSCEQHLIVWVLLDVPVSLGQGVLEYAIVINDFFSPSLPIADVLFHRVAKSYFRATETAIKSITKGWYYRDVEHTLPSVGEYVVDFRTSRATGRFPCPPTMIFFHEKRVPMKEASGGQQPGEAIASFIPVP</sequence>
<protein>
    <recommendedName>
        <fullName evidence="3">Transthyretin-like family protein</fullName>
    </recommendedName>
</protein>
<dbReference type="Proteomes" id="UP001303046">
    <property type="component" value="Unassembled WGS sequence"/>
</dbReference>
<accession>A0ABR1CXZ7</accession>
<comment type="caution">
    <text evidence="1">The sequence shown here is derived from an EMBL/GenBank/DDBJ whole genome shotgun (WGS) entry which is preliminary data.</text>
</comment>